<keyword evidence="7" id="KW-0547">Nucleotide-binding</keyword>
<feature type="region of interest" description="Disordered" evidence="9">
    <location>
        <begin position="1"/>
        <end position="23"/>
    </location>
</feature>
<dbReference type="Gene3D" id="3.30.40.10">
    <property type="entry name" value="Zinc/RING finger domain, C3HC4 (zinc finger)"/>
    <property type="match status" value="1"/>
</dbReference>
<dbReference type="InterPro" id="IPR000719">
    <property type="entry name" value="Prot_kinase_dom"/>
</dbReference>
<dbReference type="InterPro" id="IPR051348">
    <property type="entry name" value="U-box_ubiquitin_ligases"/>
</dbReference>
<evidence type="ECO:0000256" key="2">
    <source>
        <dbReference type="ARBA" id="ARBA00003861"/>
    </source>
</evidence>
<dbReference type="Gramene" id="Manes.01G256200.1.v8.1">
    <property type="protein sequence ID" value="Manes.01G256200.1.v8.1.CDS"/>
    <property type="gene ID" value="Manes.01G256200.v8.1"/>
</dbReference>
<dbReference type="CDD" id="cd16655">
    <property type="entry name" value="RING-Ubox_WDSUB1-like"/>
    <property type="match status" value="1"/>
</dbReference>
<evidence type="ECO:0000256" key="7">
    <source>
        <dbReference type="PROSITE-ProRule" id="PRU10141"/>
    </source>
</evidence>
<keyword evidence="6" id="KW-0833">Ubl conjugation pathway</keyword>
<evidence type="ECO:0000313" key="12">
    <source>
        <dbReference type="EMBL" id="OAY62280.1"/>
    </source>
</evidence>
<evidence type="ECO:0000256" key="1">
    <source>
        <dbReference type="ARBA" id="ARBA00000900"/>
    </source>
</evidence>
<dbReference type="Pfam" id="PF07714">
    <property type="entry name" value="PK_Tyr_Ser-Thr"/>
    <property type="match status" value="1"/>
</dbReference>
<dbReference type="UniPathway" id="UPA00143"/>
<dbReference type="InterPro" id="IPR017441">
    <property type="entry name" value="Protein_kinase_ATP_BS"/>
</dbReference>
<reference evidence="13" key="1">
    <citation type="journal article" date="2016" name="Nat. Biotechnol.">
        <title>Sequencing wild and cultivated cassava and related species reveals extensive interspecific hybridization and genetic diversity.</title>
        <authorList>
            <person name="Bredeson J.V."/>
            <person name="Lyons J.B."/>
            <person name="Prochnik S.E."/>
            <person name="Wu G.A."/>
            <person name="Ha C.M."/>
            <person name="Edsinger-Gonzales E."/>
            <person name="Grimwood J."/>
            <person name="Schmutz J."/>
            <person name="Rabbi I.Y."/>
            <person name="Egesi C."/>
            <person name="Nauluvula P."/>
            <person name="Lebot V."/>
            <person name="Ndunguru J."/>
            <person name="Mkamilo G."/>
            <person name="Bart R.S."/>
            <person name="Setter T.L."/>
            <person name="Gleadow R.M."/>
            <person name="Kulakow P."/>
            <person name="Ferguson M.E."/>
            <person name="Rounsley S."/>
            <person name="Rokhsar D.S."/>
        </authorList>
    </citation>
    <scope>NUCLEOTIDE SEQUENCE [LARGE SCALE GENOMIC DNA]</scope>
    <source>
        <strain evidence="13">cv. AM560-2</strain>
    </source>
</reference>
<evidence type="ECO:0000256" key="4">
    <source>
        <dbReference type="ARBA" id="ARBA00012483"/>
    </source>
</evidence>
<dbReference type="SUPFAM" id="SSF56112">
    <property type="entry name" value="Protein kinase-like (PK-like)"/>
    <property type="match status" value="1"/>
</dbReference>
<dbReference type="SMART" id="SM00504">
    <property type="entry name" value="Ubox"/>
    <property type="match status" value="1"/>
</dbReference>
<dbReference type="InterPro" id="IPR003613">
    <property type="entry name" value="Ubox_domain"/>
</dbReference>
<evidence type="ECO:0000256" key="9">
    <source>
        <dbReference type="SAM" id="MobiDB-lite"/>
    </source>
</evidence>
<evidence type="ECO:0000313" key="13">
    <source>
        <dbReference type="Proteomes" id="UP000091857"/>
    </source>
</evidence>
<dbReference type="PROSITE" id="PS51698">
    <property type="entry name" value="U_BOX"/>
    <property type="match status" value="1"/>
</dbReference>
<dbReference type="InterPro" id="IPR001245">
    <property type="entry name" value="Ser-Thr/Tyr_kinase_cat_dom"/>
</dbReference>
<dbReference type="Gene3D" id="1.10.510.10">
    <property type="entry name" value="Transferase(Phosphotransferase) domain 1"/>
    <property type="match status" value="1"/>
</dbReference>
<feature type="coiled-coil region" evidence="8">
    <location>
        <begin position="338"/>
        <end position="393"/>
    </location>
</feature>
<organism evidence="12 13">
    <name type="scientific">Manihot esculenta</name>
    <name type="common">Cassava</name>
    <name type="synonym">Jatropha manihot</name>
    <dbReference type="NCBI Taxonomy" id="3983"/>
    <lineage>
        <taxon>Eukaryota</taxon>
        <taxon>Viridiplantae</taxon>
        <taxon>Streptophyta</taxon>
        <taxon>Embryophyta</taxon>
        <taxon>Tracheophyta</taxon>
        <taxon>Spermatophyta</taxon>
        <taxon>Magnoliopsida</taxon>
        <taxon>eudicotyledons</taxon>
        <taxon>Gunneridae</taxon>
        <taxon>Pentapetalae</taxon>
        <taxon>rosids</taxon>
        <taxon>fabids</taxon>
        <taxon>Malpighiales</taxon>
        <taxon>Euphorbiaceae</taxon>
        <taxon>Crotonoideae</taxon>
        <taxon>Manihoteae</taxon>
        <taxon>Manihot</taxon>
    </lineage>
</organism>
<dbReference type="GO" id="GO:0016567">
    <property type="term" value="P:protein ubiquitination"/>
    <property type="evidence" value="ECO:0007669"/>
    <property type="project" value="UniProtKB-UniPathway"/>
</dbReference>
<dbReference type="GO" id="GO:0005524">
    <property type="term" value="F:ATP binding"/>
    <property type="evidence" value="ECO:0007669"/>
    <property type="project" value="UniProtKB-UniRule"/>
</dbReference>
<dbReference type="InterPro" id="IPR013083">
    <property type="entry name" value="Znf_RING/FYVE/PHD"/>
</dbReference>
<dbReference type="Gene3D" id="3.30.200.20">
    <property type="entry name" value="Phosphorylase Kinase, domain 1"/>
    <property type="match status" value="1"/>
</dbReference>
<evidence type="ECO:0000256" key="3">
    <source>
        <dbReference type="ARBA" id="ARBA00004906"/>
    </source>
</evidence>
<dbReference type="EMBL" id="CM004387">
    <property type="protein sequence ID" value="OAY62280.1"/>
    <property type="molecule type" value="Genomic_DNA"/>
</dbReference>
<comment type="caution">
    <text evidence="12">The sequence shown here is derived from an EMBL/GenBank/DDBJ whole genome shotgun (WGS) entry which is preliminary data.</text>
</comment>
<comment type="function">
    <text evidence="2">Functions as an E3 ubiquitin ligase.</text>
</comment>
<protein>
    <recommendedName>
        <fullName evidence="4">RING-type E3 ubiquitin transferase</fullName>
        <ecNumber evidence="4">2.3.2.27</ecNumber>
    </recommendedName>
</protein>
<sequence>MAEWEAGTSSRRGSTSRGAEEDDDDTVYVAVGKDFEENKLNLVWAIENFPGKRLCILHVHQPAKMIHLVGGKFPASRLGQHELREFQELERNIMLKILDDYVLFCGQLDVHADKVSIEMDDIGKGIIELVYHYHIKKLVMGAAANKHYSEEMMDLKSKKAKYVQLRVPRSCQIWYICNGYLICEGDSTCSTTNGYRDSASFMQQKTDGSGLELELHEVSLSEENSYNLDQLEESSIDQLYCQLECAMLEAEKFKKQACEESLRRGEAEKTAIKAVRRATALESLYAKELRCRKEIEGALAREKEHHQRTKNQRDEERVISMDQKLLQHIQVSKFDEKLKEMNDERLSAVEQCKEYKSERDKLQVEHDNVLKLAKELEEELSRKQEEEASCSQMHPFLSDFSLVEIHEETFNFDPLLRIGEGGYGSTYRANLCHTPVAIKVLNPETTQGRLEFQHEVEILGKLRHPNLAILIGACSEACALVYEYLPNGSLEDRLNCKDNTAPLPWQARIRIATELCSVLMFLHSSKPHGTVHGGVKPGNILLDANLGCKLSGFGIYRALSLSENSRTTILPHVTDSMFTFPYLDPHFLETRELSPSSDTYSFGIILLQLLTGKSGFRIITEIIDEINETNLSSFLDPLAGDWPFVQASQLAQLALRCCARNRSGRPDLASDVWRVLEPMRTFCSEPVQFGSEESEQPPSYFFCPIMQEVMQDPHVAADGFTYEAEALTGWLQSGHNTSPMTNLVLGHLNLVPNRSLRSAIQDWRQQHPNAIF</sequence>
<dbReference type="Pfam" id="PF04564">
    <property type="entry name" value="U-box"/>
    <property type="match status" value="1"/>
</dbReference>
<name>A0A2C9WP62_MANES</name>
<proteinExistence type="predicted"/>
<evidence type="ECO:0000256" key="5">
    <source>
        <dbReference type="ARBA" id="ARBA00022679"/>
    </source>
</evidence>
<dbReference type="PANTHER" id="PTHR45647">
    <property type="entry name" value="OS02G0152300 PROTEIN"/>
    <property type="match status" value="1"/>
</dbReference>
<dbReference type="SUPFAM" id="SSF57850">
    <property type="entry name" value="RING/U-box"/>
    <property type="match status" value="1"/>
</dbReference>
<dbReference type="GO" id="GO:0061630">
    <property type="term" value="F:ubiquitin protein ligase activity"/>
    <property type="evidence" value="ECO:0007669"/>
    <property type="project" value="UniProtKB-EC"/>
</dbReference>
<keyword evidence="8" id="KW-0175">Coiled coil</keyword>
<gene>
    <name evidence="12" type="ORF">MANES_01G256200v8</name>
</gene>
<evidence type="ECO:0000259" key="10">
    <source>
        <dbReference type="PROSITE" id="PS50011"/>
    </source>
</evidence>
<dbReference type="OrthoDB" id="4062651at2759"/>
<evidence type="ECO:0000256" key="6">
    <source>
        <dbReference type="ARBA" id="ARBA00022786"/>
    </source>
</evidence>
<evidence type="ECO:0000256" key="8">
    <source>
        <dbReference type="SAM" id="Coils"/>
    </source>
</evidence>
<feature type="domain" description="U-box" evidence="11">
    <location>
        <begin position="696"/>
        <end position="770"/>
    </location>
</feature>
<keyword evidence="7" id="KW-0067">ATP-binding</keyword>
<feature type="binding site" evidence="7">
    <location>
        <position position="439"/>
    </location>
    <ligand>
        <name>ATP</name>
        <dbReference type="ChEBI" id="CHEBI:30616"/>
    </ligand>
</feature>
<comment type="pathway">
    <text evidence="3">Protein modification; protein ubiquitination.</text>
</comment>
<accession>A0A2C9WP62</accession>
<dbReference type="Proteomes" id="UP000091857">
    <property type="component" value="Chromosome 1"/>
</dbReference>
<dbReference type="EC" id="2.3.2.27" evidence="4"/>
<dbReference type="PROSITE" id="PS50011">
    <property type="entry name" value="PROTEIN_KINASE_DOM"/>
    <property type="match status" value="1"/>
</dbReference>
<dbReference type="CDD" id="cd01989">
    <property type="entry name" value="USP_STK_Ubox_N"/>
    <property type="match status" value="1"/>
</dbReference>
<dbReference type="PANTHER" id="PTHR45647:SF52">
    <property type="entry name" value="PROTEIN KINASE DOMAIN-CONTAINING PROTEIN"/>
    <property type="match status" value="1"/>
</dbReference>
<feature type="domain" description="Protein kinase" evidence="10">
    <location>
        <begin position="412"/>
        <end position="682"/>
    </location>
</feature>
<comment type="catalytic activity">
    <reaction evidence="1">
        <text>S-ubiquitinyl-[E2 ubiquitin-conjugating enzyme]-L-cysteine + [acceptor protein]-L-lysine = [E2 ubiquitin-conjugating enzyme]-L-cysteine + N(6)-ubiquitinyl-[acceptor protein]-L-lysine.</text>
        <dbReference type="EC" id="2.3.2.27"/>
    </reaction>
</comment>
<evidence type="ECO:0000259" key="11">
    <source>
        <dbReference type="PROSITE" id="PS51698"/>
    </source>
</evidence>
<dbReference type="GO" id="GO:0004672">
    <property type="term" value="F:protein kinase activity"/>
    <property type="evidence" value="ECO:0007669"/>
    <property type="project" value="InterPro"/>
</dbReference>
<keyword evidence="5" id="KW-0808">Transferase</keyword>
<dbReference type="PROSITE" id="PS00107">
    <property type="entry name" value="PROTEIN_KINASE_ATP"/>
    <property type="match status" value="1"/>
</dbReference>
<dbReference type="AlphaFoldDB" id="A0A2C9WP62"/>
<feature type="compositionally biased region" description="Low complexity" evidence="9">
    <location>
        <begin position="1"/>
        <end position="17"/>
    </location>
</feature>
<keyword evidence="13" id="KW-1185">Reference proteome</keyword>
<dbReference type="InterPro" id="IPR011009">
    <property type="entry name" value="Kinase-like_dom_sf"/>
</dbReference>